<dbReference type="AlphaFoldDB" id="A0A0K9XM55"/>
<sequence>MALPQLYRKRIAALVTATVLGFAGTVTAAVTADAVGRGTDASGPVVERPAQGVVQVVDDAHRR</sequence>
<reference evidence="3" key="1">
    <citation type="submission" date="2015-07" db="EMBL/GenBank/DDBJ databases">
        <title>Draft genome sequence of Streptomyces sp. CMAA 1322, a bacterium isolated from Caatinga biome, from dry forest semiarid of Brazil.</title>
        <authorList>
            <person name="Santos S.N."/>
            <person name="Gacesa R."/>
            <person name="Taketani R.G."/>
            <person name="Long P.F."/>
            <person name="Melo I.S."/>
        </authorList>
    </citation>
    <scope>NUCLEOTIDE SEQUENCE [LARGE SCALE GENOMIC DNA]</scope>
    <source>
        <strain evidence="3">CMAA 1322</strain>
    </source>
</reference>
<evidence type="ECO:0000256" key="1">
    <source>
        <dbReference type="SAM" id="SignalP"/>
    </source>
</evidence>
<dbReference type="PATRIC" id="fig|1678637.3.peg.893"/>
<feature type="chain" id="PRO_5005532751" evidence="1">
    <location>
        <begin position="29"/>
        <end position="63"/>
    </location>
</feature>
<feature type="signal peptide" evidence="1">
    <location>
        <begin position="1"/>
        <end position="28"/>
    </location>
</feature>
<accession>A0A0K9XM55</accession>
<keyword evidence="3" id="KW-1185">Reference proteome</keyword>
<evidence type="ECO:0000313" key="3">
    <source>
        <dbReference type="Proteomes" id="UP000037288"/>
    </source>
</evidence>
<dbReference type="RefSeq" id="WP_049714514.1">
    <property type="nucleotide sequence ID" value="NZ_LFXA01000002.1"/>
</dbReference>
<dbReference type="EMBL" id="LFXA01000002">
    <property type="protein sequence ID" value="KNB53782.1"/>
    <property type="molecule type" value="Genomic_DNA"/>
</dbReference>
<proteinExistence type="predicted"/>
<protein>
    <submittedName>
        <fullName evidence="2">Uncharacterized protein</fullName>
    </submittedName>
</protein>
<name>A0A0K9XM55_9ACTN</name>
<evidence type="ECO:0000313" key="2">
    <source>
        <dbReference type="EMBL" id="KNB53782.1"/>
    </source>
</evidence>
<comment type="caution">
    <text evidence="2">The sequence shown here is derived from an EMBL/GenBank/DDBJ whole genome shotgun (WGS) entry which is preliminary data.</text>
</comment>
<dbReference type="Proteomes" id="UP000037288">
    <property type="component" value="Unassembled WGS sequence"/>
</dbReference>
<gene>
    <name evidence="2" type="ORF">AC230_04080</name>
</gene>
<organism evidence="2 3">
    <name type="scientific">Streptomyces caatingaensis</name>
    <dbReference type="NCBI Taxonomy" id="1678637"/>
    <lineage>
        <taxon>Bacteria</taxon>
        <taxon>Bacillati</taxon>
        <taxon>Actinomycetota</taxon>
        <taxon>Actinomycetes</taxon>
        <taxon>Kitasatosporales</taxon>
        <taxon>Streptomycetaceae</taxon>
        <taxon>Streptomyces</taxon>
    </lineage>
</organism>
<keyword evidence="1" id="KW-0732">Signal</keyword>